<evidence type="ECO:0000313" key="1">
    <source>
        <dbReference type="EMBL" id="KAJ0388853.1"/>
    </source>
</evidence>
<keyword evidence="2" id="KW-1185">Reference proteome</keyword>
<protein>
    <submittedName>
        <fullName evidence="1">Uncharacterized protein</fullName>
    </submittedName>
</protein>
<dbReference type="Proteomes" id="UP001209570">
    <property type="component" value="Unassembled WGS sequence"/>
</dbReference>
<reference evidence="1" key="1">
    <citation type="submission" date="2021-12" db="EMBL/GenBank/DDBJ databases">
        <title>Prjna785345.</title>
        <authorList>
            <person name="Rujirawat T."/>
            <person name="Krajaejun T."/>
        </authorList>
    </citation>
    <scope>NUCLEOTIDE SEQUENCE</scope>
    <source>
        <strain evidence="1">Pi057C3</strain>
    </source>
</reference>
<gene>
    <name evidence="1" type="ORF">P43SY_010517</name>
</gene>
<name>A0AAD5L5A6_PYTIN</name>
<dbReference type="EMBL" id="JAKCXM010006103">
    <property type="protein sequence ID" value="KAJ0388853.1"/>
    <property type="molecule type" value="Genomic_DNA"/>
</dbReference>
<proteinExistence type="predicted"/>
<organism evidence="1 2">
    <name type="scientific">Pythium insidiosum</name>
    <name type="common">Pythiosis disease agent</name>
    <dbReference type="NCBI Taxonomy" id="114742"/>
    <lineage>
        <taxon>Eukaryota</taxon>
        <taxon>Sar</taxon>
        <taxon>Stramenopiles</taxon>
        <taxon>Oomycota</taxon>
        <taxon>Peronosporomycetes</taxon>
        <taxon>Pythiales</taxon>
        <taxon>Pythiaceae</taxon>
        <taxon>Pythium</taxon>
    </lineage>
</organism>
<evidence type="ECO:0000313" key="2">
    <source>
        <dbReference type="Proteomes" id="UP001209570"/>
    </source>
</evidence>
<dbReference type="AlphaFoldDB" id="A0AAD5L5A6"/>
<accession>A0AAD5L5A6</accession>
<sequence length="71" mass="7992">MRNSSPHANAGALYLMDHADRQQQLPPYANMQEQYVPHHLADTTFDSVSDAGRTFIRNPYNDDGTAQICRA</sequence>
<comment type="caution">
    <text evidence="1">The sequence shown here is derived from an EMBL/GenBank/DDBJ whole genome shotgun (WGS) entry which is preliminary data.</text>
</comment>